<proteinExistence type="predicted"/>
<name>A0AA90KEE1_9ACTN</name>
<evidence type="ECO:0000259" key="1">
    <source>
        <dbReference type="PROSITE" id="PS51186"/>
    </source>
</evidence>
<feature type="domain" description="N-acetyltransferase" evidence="1">
    <location>
        <begin position="159"/>
        <end position="292"/>
    </location>
</feature>
<dbReference type="InterPro" id="IPR000182">
    <property type="entry name" value="GNAT_dom"/>
</dbReference>
<dbReference type="RefSeq" id="WP_271315908.1">
    <property type="nucleotide sequence ID" value="NZ_JAAGKO020000006.1"/>
</dbReference>
<dbReference type="GO" id="GO:0016747">
    <property type="term" value="F:acyltransferase activity, transferring groups other than amino-acyl groups"/>
    <property type="evidence" value="ECO:0007669"/>
    <property type="project" value="InterPro"/>
</dbReference>
<dbReference type="AlphaFoldDB" id="A0AA90KEE1"/>
<dbReference type="InterPro" id="IPR016181">
    <property type="entry name" value="Acyl_CoA_acyltransferase"/>
</dbReference>
<evidence type="ECO:0000313" key="3">
    <source>
        <dbReference type="EMBL" id="MDI5967920.1"/>
    </source>
</evidence>
<evidence type="ECO:0000313" key="4">
    <source>
        <dbReference type="Proteomes" id="UP001156398"/>
    </source>
</evidence>
<dbReference type="Gene3D" id="3.40.630.30">
    <property type="match status" value="1"/>
</dbReference>
<organism evidence="3">
    <name type="scientific">Streptantibioticus silvisoli</name>
    <dbReference type="NCBI Taxonomy" id="2705255"/>
    <lineage>
        <taxon>Bacteria</taxon>
        <taxon>Bacillati</taxon>
        <taxon>Actinomycetota</taxon>
        <taxon>Actinomycetes</taxon>
        <taxon>Kitasatosporales</taxon>
        <taxon>Streptomycetaceae</taxon>
        <taxon>Streptantibioticus</taxon>
    </lineage>
</organism>
<dbReference type="EMBL" id="JABXJJ020000001">
    <property type="protein sequence ID" value="MDI5967920.1"/>
    <property type="molecule type" value="Genomic_DNA"/>
</dbReference>
<dbReference type="SUPFAM" id="SSF55729">
    <property type="entry name" value="Acyl-CoA N-acyltransferases (Nat)"/>
    <property type="match status" value="1"/>
</dbReference>
<dbReference type="Proteomes" id="UP001156398">
    <property type="component" value="Unassembled WGS sequence"/>
</dbReference>
<keyword evidence="4" id="KW-1185">Reference proteome</keyword>
<dbReference type="Pfam" id="PF00583">
    <property type="entry name" value="Acetyltransf_1"/>
    <property type="match status" value="1"/>
</dbReference>
<comment type="caution">
    <text evidence="3">The sequence shown here is derived from an EMBL/GenBank/DDBJ whole genome shotgun (WGS) entry which is preliminary data.</text>
</comment>
<gene>
    <name evidence="2" type="ORF">POF43_006705</name>
    <name evidence="3" type="ORF">POF50_000880</name>
</gene>
<sequence length="314" mass="34465">MAEERRTTIINYVIALVALARKTGIDPRSLAGWLNRQYEDAGWYGQFVSDHGPGNLPAFAEEFMRGRRLLHDRTSATLADGELTVRTDQFARRDFSACFFLGIEQEDVEEFFDAVVELHARRIGIDARLSRDATHEILSARPREQPAPATADPGQRVEPAVREAGAADLPWIREVLTERWGSPVMVLTGQATDLLTCPALIASSDGRDAGLLTYRVADGACEIMSLDALEPMQGMGGALVAALRQRADGEGWRRVTVTTTNDNIAALTFYQRLGFRITSVVPDAVALSRKIKPSIPRVADNGLPITDEISLECS</sequence>
<protein>
    <submittedName>
        <fullName evidence="3">GNAT family N-acetyltransferase</fullName>
    </submittedName>
</protein>
<evidence type="ECO:0000313" key="2">
    <source>
        <dbReference type="EMBL" id="MDI5962408.1"/>
    </source>
</evidence>
<accession>A0AA90KEE1</accession>
<dbReference type="EMBL" id="JAAGKO020000006">
    <property type="protein sequence ID" value="MDI5962408.1"/>
    <property type="molecule type" value="Genomic_DNA"/>
</dbReference>
<reference evidence="3 4" key="1">
    <citation type="submission" date="2023-05" db="EMBL/GenBank/DDBJ databases">
        <title>Streptantibioticus silvisoli sp. nov., acidotolerant actinomycetes 1 from pine litter.</title>
        <authorList>
            <person name="Swiecimska M."/>
            <person name="Golinska P."/>
            <person name="Sangal V."/>
            <person name="Wachnowicz B."/>
            <person name="Goodfellow M."/>
        </authorList>
    </citation>
    <scope>NUCLEOTIDE SEQUENCE</scope>
    <source>
        <strain evidence="3">SL13</strain>
        <strain evidence="2 4">SL54</strain>
    </source>
</reference>
<dbReference type="PROSITE" id="PS51186">
    <property type="entry name" value="GNAT"/>
    <property type="match status" value="1"/>
</dbReference>